<reference evidence="3" key="3">
    <citation type="submission" date="2020-10" db="EMBL/GenBank/DDBJ databases">
        <title>Enrichment of novel Verrucomicrobia, Bacteroidetes and Krumholzibacteria in an oxygen-limited, methane- and iron-fed bioreactor inoculated with Bothnian Sea sediments.</title>
        <authorList>
            <person name="Martins P.D."/>
            <person name="de Jong A."/>
            <person name="Lenstra W.K."/>
            <person name="van Helmond N.A.G.M."/>
            <person name="Slomp C.P."/>
            <person name="Jetten M.S.M."/>
            <person name="Welte C.U."/>
            <person name="Rasigraf O."/>
        </authorList>
    </citation>
    <scope>NUCLEOTIDE SEQUENCE</scope>
    <source>
        <strain evidence="3">MAG47</strain>
    </source>
</reference>
<dbReference type="EMBL" id="JACZKO010000020">
    <property type="protein sequence ID" value="MBE0560435.1"/>
    <property type="molecule type" value="Genomic_DNA"/>
</dbReference>
<evidence type="ECO:0000313" key="2">
    <source>
        <dbReference type="EMBL" id="KAB2791952.1"/>
    </source>
</evidence>
<evidence type="ECO:0000313" key="5">
    <source>
        <dbReference type="Proteomes" id="UP000481876"/>
    </source>
</evidence>
<gene>
    <name evidence="1" type="ORF">F9L04_17070</name>
    <name evidence="2" type="ORF">F9L06_23080</name>
    <name evidence="3" type="ORF">IH622_06370</name>
</gene>
<accession>A0A011UIS1</accession>
<comment type="caution">
    <text evidence="2">The sequence shown here is derived from an EMBL/GenBank/DDBJ whole genome shotgun (WGS) entry which is preliminary data.</text>
</comment>
<dbReference type="PANTHER" id="PTHR35175:SF2">
    <property type="entry name" value="DUF1289 DOMAIN-CONTAINING PROTEIN"/>
    <property type="match status" value="1"/>
</dbReference>
<dbReference type="Proteomes" id="UP000642265">
    <property type="component" value="Unassembled WGS sequence"/>
</dbReference>
<dbReference type="EMBL" id="WBWS01000017">
    <property type="protein sequence ID" value="KAB2766542.1"/>
    <property type="molecule type" value="Genomic_DNA"/>
</dbReference>
<dbReference type="EMBL" id="WBWX01000013">
    <property type="protein sequence ID" value="KAB2791952.1"/>
    <property type="molecule type" value="Genomic_DNA"/>
</dbReference>
<dbReference type="OrthoDB" id="9811423at2"/>
<protein>
    <submittedName>
        <fullName evidence="2">DUF1289 domain-containing protein</fullName>
    </submittedName>
</protein>
<dbReference type="PANTHER" id="PTHR35175">
    <property type="entry name" value="DUF1289 DOMAIN-CONTAINING PROTEIN"/>
    <property type="match status" value="1"/>
</dbReference>
<dbReference type="Proteomes" id="UP000441102">
    <property type="component" value="Unassembled WGS sequence"/>
</dbReference>
<reference evidence="3" key="2">
    <citation type="submission" date="2020-09" db="EMBL/GenBank/DDBJ databases">
        <authorList>
            <person name="Dalcin Martins P."/>
        </authorList>
    </citation>
    <scope>NUCLEOTIDE SEQUENCE</scope>
    <source>
        <strain evidence="3">MAG47</strain>
    </source>
</reference>
<dbReference type="OMA" id="AIESPCI"/>
<evidence type="ECO:0000313" key="1">
    <source>
        <dbReference type="EMBL" id="KAB2766542.1"/>
    </source>
</evidence>
<dbReference type="Proteomes" id="UP000481876">
    <property type="component" value="Unassembled WGS sequence"/>
</dbReference>
<dbReference type="Pfam" id="PF06945">
    <property type="entry name" value="DUF1289"/>
    <property type="match status" value="1"/>
</dbReference>
<name>A0A011UIS1_BRUAN</name>
<dbReference type="GeneID" id="61317186"/>
<organism evidence="2 4">
    <name type="scientific">Brucella anthropi</name>
    <name type="common">Ochrobactrum anthropi</name>
    <dbReference type="NCBI Taxonomy" id="529"/>
    <lineage>
        <taxon>Bacteria</taxon>
        <taxon>Pseudomonadati</taxon>
        <taxon>Pseudomonadota</taxon>
        <taxon>Alphaproteobacteria</taxon>
        <taxon>Hyphomicrobiales</taxon>
        <taxon>Brucellaceae</taxon>
        <taxon>Brucella/Ochrobactrum group</taxon>
        <taxon>Brucella</taxon>
    </lineage>
</organism>
<dbReference type="RefSeq" id="WP_012092224.1">
    <property type="nucleotide sequence ID" value="NZ_CP008820.1"/>
</dbReference>
<dbReference type="InterPro" id="IPR010710">
    <property type="entry name" value="DUF1289"/>
</dbReference>
<reference evidence="4 5" key="1">
    <citation type="submission" date="2019-09" db="EMBL/GenBank/DDBJ databases">
        <title>Taxonomic organization of the family Brucellaceae based on a phylogenomic approach.</title>
        <authorList>
            <person name="Leclercq S."/>
            <person name="Cloeckaert A."/>
            <person name="Zygmunt M.S."/>
        </authorList>
    </citation>
    <scope>NUCLEOTIDE SEQUENCE [LARGE SCALE GENOMIC DNA]</scope>
    <source>
        <strain evidence="2 4">CCUG 34461</strain>
        <strain evidence="1 5">LMG 3313</strain>
    </source>
</reference>
<dbReference type="AlphaFoldDB" id="A0A011UIS1"/>
<evidence type="ECO:0000313" key="3">
    <source>
        <dbReference type="EMBL" id="MBE0560435.1"/>
    </source>
</evidence>
<evidence type="ECO:0000313" key="4">
    <source>
        <dbReference type="Proteomes" id="UP000441102"/>
    </source>
</evidence>
<sequence>MDTTTIESPCILVCTIDTETGFCLGCARTLDEIARWSSMSAEERMAVWALLADRHEIIVEKRIG</sequence>
<proteinExistence type="predicted"/>